<sequence length="331" mass="37466">MSAVAERGEFVISSQEEEAPFLNPDVIGHICKFLATSDIENCRLVSSSWNHGATPVLKSRTRTTLEFSPGYDEHGNIFGADLGGWDISDVIKKLEFRPVNIRLAIPSTEYNLPPPDFTMFPFDNNFKSIIVEHPLGDQFHWQRELFTKFIMSSSTTLDELQSDWLEDEVPLDFPPLGDTVFPKLTKLEVDRYFRGDGAVQLIGRAVTTSFPKLKYLSIKCDYLVAISETGLNSLRSLNSLKLIGDLDTNGVEYLLKIPASLKKLVFGGSHPVDFEIDACVDELPTIFYKLLKKHAPTLEELDLDMTWMNGEKNLQWKFPVFPVLKKLLMEV</sequence>
<dbReference type="CDD" id="cd09917">
    <property type="entry name" value="F-box_SF"/>
    <property type="match status" value="1"/>
</dbReference>
<dbReference type="InterPro" id="IPR032675">
    <property type="entry name" value="LRR_dom_sf"/>
</dbReference>
<protein>
    <submittedName>
        <fullName evidence="1">Uncharacterized protein</fullName>
    </submittedName>
</protein>
<evidence type="ECO:0000313" key="2">
    <source>
        <dbReference type="Proteomes" id="UP000198287"/>
    </source>
</evidence>
<dbReference type="AlphaFoldDB" id="A0A226DX25"/>
<proteinExistence type="predicted"/>
<keyword evidence="2" id="KW-1185">Reference proteome</keyword>
<gene>
    <name evidence="1" type="ORF">Fcan01_15685</name>
</gene>
<organism evidence="1 2">
    <name type="scientific">Folsomia candida</name>
    <name type="common">Springtail</name>
    <dbReference type="NCBI Taxonomy" id="158441"/>
    <lineage>
        <taxon>Eukaryota</taxon>
        <taxon>Metazoa</taxon>
        <taxon>Ecdysozoa</taxon>
        <taxon>Arthropoda</taxon>
        <taxon>Hexapoda</taxon>
        <taxon>Collembola</taxon>
        <taxon>Entomobryomorpha</taxon>
        <taxon>Isotomoidea</taxon>
        <taxon>Isotomidae</taxon>
        <taxon>Proisotominae</taxon>
        <taxon>Folsomia</taxon>
    </lineage>
</organism>
<accession>A0A226DX25</accession>
<dbReference type="SUPFAM" id="SSF52047">
    <property type="entry name" value="RNI-like"/>
    <property type="match status" value="1"/>
</dbReference>
<dbReference type="Proteomes" id="UP000198287">
    <property type="component" value="Unassembled WGS sequence"/>
</dbReference>
<comment type="caution">
    <text evidence="1">The sequence shown here is derived from an EMBL/GenBank/DDBJ whole genome shotgun (WGS) entry which is preliminary data.</text>
</comment>
<name>A0A226DX25_FOLCA</name>
<reference evidence="1 2" key="1">
    <citation type="submission" date="2015-12" db="EMBL/GenBank/DDBJ databases">
        <title>The genome of Folsomia candida.</title>
        <authorList>
            <person name="Faddeeva A."/>
            <person name="Derks M.F."/>
            <person name="Anvar Y."/>
            <person name="Smit S."/>
            <person name="Van Straalen N."/>
            <person name="Roelofs D."/>
        </authorList>
    </citation>
    <scope>NUCLEOTIDE SEQUENCE [LARGE SCALE GENOMIC DNA]</scope>
    <source>
        <strain evidence="1 2">VU population</strain>
        <tissue evidence="1">Whole body</tissue>
    </source>
</reference>
<dbReference type="EMBL" id="LNIX01000010">
    <property type="protein sequence ID" value="OXA49779.1"/>
    <property type="molecule type" value="Genomic_DNA"/>
</dbReference>
<dbReference type="Gene3D" id="3.80.10.10">
    <property type="entry name" value="Ribonuclease Inhibitor"/>
    <property type="match status" value="1"/>
</dbReference>
<evidence type="ECO:0000313" key="1">
    <source>
        <dbReference type="EMBL" id="OXA49779.1"/>
    </source>
</evidence>